<comment type="caution">
    <text evidence="1">The sequence shown here is derived from an EMBL/GenBank/DDBJ whole genome shotgun (WGS) entry which is preliminary data.</text>
</comment>
<gene>
    <name evidence="1" type="ORF">H6G03_36165</name>
</gene>
<dbReference type="RefSeq" id="WP_190475769.1">
    <property type="nucleotide sequence ID" value="NZ_JACJPW010000209.1"/>
</dbReference>
<reference evidence="1" key="1">
    <citation type="journal article" date="2015" name="ISME J.">
        <title>Draft Genome Sequence of Streptomyces incarnatus NRRL8089, which Produces the Nucleoside Antibiotic Sinefungin.</title>
        <authorList>
            <person name="Oshima K."/>
            <person name="Hattori M."/>
            <person name="Shimizu H."/>
            <person name="Fukuda K."/>
            <person name="Nemoto M."/>
            <person name="Inagaki K."/>
            <person name="Tamura T."/>
        </authorList>
    </citation>
    <scope>NUCLEOTIDE SEQUENCE</scope>
    <source>
        <strain evidence="1">FACHB-1375</strain>
    </source>
</reference>
<proteinExistence type="predicted"/>
<dbReference type="Proteomes" id="UP000641646">
    <property type="component" value="Unassembled WGS sequence"/>
</dbReference>
<protein>
    <submittedName>
        <fullName evidence="1">Uncharacterized protein</fullName>
    </submittedName>
</protein>
<dbReference type="AlphaFoldDB" id="A0A926ZLI2"/>
<sequence length="64" mass="7353">MPSSDFSGRSTVGLILDATALIDFCWLEEWEWLQQQYSPLYIAQEVLDSDRLEVSSRTKVIDTV</sequence>
<keyword evidence="2" id="KW-1185">Reference proteome</keyword>
<organism evidence="1 2">
    <name type="scientific">Aerosakkonema funiforme FACHB-1375</name>
    <dbReference type="NCBI Taxonomy" id="2949571"/>
    <lineage>
        <taxon>Bacteria</taxon>
        <taxon>Bacillati</taxon>
        <taxon>Cyanobacteriota</taxon>
        <taxon>Cyanophyceae</taxon>
        <taxon>Oscillatoriophycideae</taxon>
        <taxon>Aerosakkonematales</taxon>
        <taxon>Aerosakkonemataceae</taxon>
        <taxon>Aerosakkonema</taxon>
    </lineage>
</organism>
<dbReference type="EMBL" id="JACJPW010000209">
    <property type="protein sequence ID" value="MBD2186427.1"/>
    <property type="molecule type" value="Genomic_DNA"/>
</dbReference>
<evidence type="ECO:0000313" key="1">
    <source>
        <dbReference type="EMBL" id="MBD2186427.1"/>
    </source>
</evidence>
<evidence type="ECO:0000313" key="2">
    <source>
        <dbReference type="Proteomes" id="UP000641646"/>
    </source>
</evidence>
<accession>A0A926ZLI2</accession>
<name>A0A926ZLI2_9CYAN</name>
<reference evidence="1" key="2">
    <citation type="submission" date="2020-08" db="EMBL/GenBank/DDBJ databases">
        <authorList>
            <person name="Chen M."/>
            <person name="Teng W."/>
            <person name="Zhao L."/>
            <person name="Hu C."/>
            <person name="Zhou Y."/>
            <person name="Han B."/>
            <person name="Song L."/>
            <person name="Shu W."/>
        </authorList>
    </citation>
    <scope>NUCLEOTIDE SEQUENCE</scope>
    <source>
        <strain evidence="1">FACHB-1375</strain>
    </source>
</reference>